<evidence type="ECO:0000259" key="8">
    <source>
        <dbReference type="Pfam" id="PF09384"/>
    </source>
</evidence>
<dbReference type="GO" id="GO:0045943">
    <property type="term" value="P:positive regulation of transcription by RNA polymerase I"/>
    <property type="evidence" value="ECO:0007669"/>
    <property type="project" value="TreeGrafter"/>
</dbReference>
<dbReference type="Pfam" id="PF09384">
    <property type="entry name" value="UTP15_C"/>
    <property type="match status" value="1"/>
</dbReference>
<dbReference type="PANTHER" id="PTHR19924:SF26">
    <property type="entry name" value="U3 SMALL NUCLEOLAR RNA-ASSOCIATED PROTEIN 15 HOMOLOG"/>
    <property type="match status" value="1"/>
</dbReference>
<organism evidence="10 11">
    <name type="scientific">Nitzschia inconspicua</name>
    <dbReference type="NCBI Taxonomy" id="303405"/>
    <lineage>
        <taxon>Eukaryota</taxon>
        <taxon>Sar</taxon>
        <taxon>Stramenopiles</taxon>
        <taxon>Ochrophyta</taxon>
        <taxon>Bacillariophyta</taxon>
        <taxon>Bacillariophyceae</taxon>
        <taxon>Bacillariophycidae</taxon>
        <taxon>Bacillariales</taxon>
        <taxon>Bacillariaceae</taxon>
        <taxon>Nitzschia</taxon>
    </lineage>
</organism>
<dbReference type="InterPro" id="IPR019775">
    <property type="entry name" value="WD40_repeat_CS"/>
</dbReference>
<comment type="subcellular location">
    <subcellularLocation>
        <location evidence="1">Nucleus</location>
    </subcellularLocation>
</comment>
<dbReference type="Pfam" id="PF12894">
    <property type="entry name" value="ANAPC4_WD40"/>
    <property type="match status" value="1"/>
</dbReference>
<protein>
    <submittedName>
        <fullName evidence="10">UTP15 C terminal-domain containing protein</fullName>
    </submittedName>
</protein>
<evidence type="ECO:0000256" key="4">
    <source>
        <dbReference type="ARBA" id="ARBA00022737"/>
    </source>
</evidence>
<feature type="domain" description="Anaphase-promoting complex subunit 4-like WD40" evidence="9">
    <location>
        <begin position="163"/>
        <end position="210"/>
    </location>
</feature>
<reference evidence="10" key="2">
    <citation type="submission" date="2021-04" db="EMBL/GenBank/DDBJ databases">
        <authorList>
            <person name="Podell S."/>
        </authorList>
    </citation>
    <scope>NUCLEOTIDE SEQUENCE</scope>
    <source>
        <strain evidence="10">Hildebrandi</strain>
    </source>
</reference>
<evidence type="ECO:0000256" key="7">
    <source>
        <dbReference type="SAM" id="MobiDB-lite"/>
    </source>
</evidence>
<accession>A0A9K3LHQ9</accession>
<evidence type="ECO:0000256" key="2">
    <source>
        <dbReference type="ARBA" id="ARBA00022552"/>
    </source>
</evidence>
<feature type="repeat" description="WD" evidence="6">
    <location>
        <begin position="274"/>
        <end position="297"/>
    </location>
</feature>
<keyword evidence="4" id="KW-0677">Repeat</keyword>
<feature type="repeat" description="WD" evidence="6">
    <location>
        <begin position="197"/>
        <end position="238"/>
    </location>
</feature>
<comment type="caution">
    <text evidence="10">The sequence shown here is derived from an EMBL/GenBank/DDBJ whole genome shotgun (WGS) entry which is preliminary data.</text>
</comment>
<dbReference type="PROSITE" id="PS00678">
    <property type="entry name" value="WD_REPEATS_1"/>
    <property type="match status" value="2"/>
</dbReference>
<dbReference type="InterPro" id="IPR018983">
    <property type="entry name" value="U3_snoRNA-assocProt_15_C"/>
</dbReference>
<evidence type="ECO:0000256" key="3">
    <source>
        <dbReference type="ARBA" id="ARBA00022574"/>
    </source>
</evidence>
<evidence type="ECO:0000259" key="9">
    <source>
        <dbReference type="Pfam" id="PF12894"/>
    </source>
</evidence>
<dbReference type="AlphaFoldDB" id="A0A9K3LHQ9"/>
<keyword evidence="2" id="KW-0698">rRNA processing</keyword>
<reference evidence="10" key="1">
    <citation type="journal article" date="2021" name="Sci. Rep.">
        <title>Diploid genomic architecture of Nitzschia inconspicua, an elite biomass production diatom.</title>
        <authorList>
            <person name="Oliver A."/>
            <person name="Podell S."/>
            <person name="Pinowska A."/>
            <person name="Traller J.C."/>
            <person name="Smith S.R."/>
            <person name="McClure R."/>
            <person name="Beliaev A."/>
            <person name="Bohutskyi P."/>
            <person name="Hill E.A."/>
            <person name="Rabines A."/>
            <person name="Zheng H."/>
            <person name="Allen L.Z."/>
            <person name="Kuo A."/>
            <person name="Grigoriev I.V."/>
            <person name="Allen A.E."/>
            <person name="Hazlebeck D."/>
            <person name="Allen E.E."/>
        </authorList>
    </citation>
    <scope>NUCLEOTIDE SEQUENCE</scope>
    <source>
        <strain evidence="10">Hildebrandi</strain>
    </source>
</reference>
<dbReference type="Proteomes" id="UP000693970">
    <property type="component" value="Unassembled WGS sequence"/>
</dbReference>
<dbReference type="GO" id="GO:0005730">
    <property type="term" value="C:nucleolus"/>
    <property type="evidence" value="ECO:0007669"/>
    <property type="project" value="InterPro"/>
</dbReference>
<evidence type="ECO:0000256" key="6">
    <source>
        <dbReference type="PROSITE-ProRule" id="PRU00221"/>
    </source>
</evidence>
<evidence type="ECO:0000256" key="5">
    <source>
        <dbReference type="ARBA" id="ARBA00023242"/>
    </source>
</evidence>
<dbReference type="SMART" id="SM00320">
    <property type="entry name" value="WD40"/>
    <property type="match status" value="6"/>
</dbReference>
<dbReference type="EMBL" id="JAGRRH010000013">
    <property type="protein sequence ID" value="KAG7361146.1"/>
    <property type="molecule type" value="Genomic_DNA"/>
</dbReference>
<dbReference type="InterPro" id="IPR024977">
    <property type="entry name" value="Apc4-like_WD40_dom"/>
</dbReference>
<dbReference type="PROSITE" id="PS50082">
    <property type="entry name" value="WD_REPEATS_2"/>
    <property type="match status" value="2"/>
</dbReference>
<dbReference type="Pfam" id="PF00400">
    <property type="entry name" value="WD40"/>
    <property type="match status" value="1"/>
</dbReference>
<dbReference type="GO" id="GO:0006364">
    <property type="term" value="P:rRNA processing"/>
    <property type="evidence" value="ECO:0007669"/>
    <property type="project" value="UniProtKB-KW"/>
</dbReference>
<evidence type="ECO:0000313" key="11">
    <source>
        <dbReference type="Proteomes" id="UP000693970"/>
    </source>
</evidence>
<feature type="domain" description="U3 small nucleolar RNA-associated protein 15 C-terminal" evidence="8">
    <location>
        <begin position="470"/>
        <end position="613"/>
    </location>
</feature>
<evidence type="ECO:0000313" key="10">
    <source>
        <dbReference type="EMBL" id="KAG7361146.1"/>
    </source>
</evidence>
<gene>
    <name evidence="10" type="ORF">IV203_036246</name>
</gene>
<dbReference type="PANTHER" id="PTHR19924">
    <property type="entry name" value="UTP15 U3 SMALL NUCLEOLAR RNA-ASSOCIATED PROTEIN 15 FAMILY MEMBER"/>
    <property type="match status" value="1"/>
</dbReference>
<evidence type="ECO:0000256" key="1">
    <source>
        <dbReference type="ARBA" id="ARBA00004123"/>
    </source>
</evidence>
<keyword evidence="5" id="KW-0539">Nucleus</keyword>
<feature type="compositionally biased region" description="Polar residues" evidence="7">
    <location>
        <begin position="14"/>
        <end position="39"/>
    </location>
</feature>
<proteinExistence type="predicted"/>
<keyword evidence="11" id="KW-1185">Reference proteome</keyword>
<keyword evidence="3 6" id="KW-0853">WD repeat</keyword>
<feature type="region of interest" description="Disordered" evidence="7">
    <location>
        <begin position="1"/>
        <end position="39"/>
    </location>
</feature>
<dbReference type="InterPro" id="IPR001680">
    <property type="entry name" value="WD40_rpt"/>
</dbReference>
<dbReference type="OrthoDB" id="431715at2759"/>
<sequence length="618" mass="68305">MSTTIVTAPPSGRNFKTTASLQTKRHTASSVTSGQEGFSDSNEARYWTQKLGLGNSKYDATKARFAHPRALRIPPVRAAVTQQVLFGPLLASKHPPLAVVSGPRVNLYASSSSPGTSSFVRALSQSANKKNRSDTPSYLLEDSPLNHNVEPDRMVQTGGNLALCASFRNDGRLLAVGTDVGEVRVCDVSMRATLTTFRATSFAVRSLQWFRNGQHILAAGDDAVARIWNLSSTNKEKSLLELKGHGDVIRCTALWQQPTKQQQSQLDSTEYKELVVTGSYDHTVRIWNVQNIEEEMEESRCLAVLNHGDPVEAACLLKSDNPDVPVWLLSAGGTTIKVWNPLSGQCMATVATFHRKTITGVVPVLRTNFEEDNQKSKHVSLRILSTGLDGVVQFHSWDPTTGSMKHLYSTKLTESITSVATDKDGDRLVFGTVSGEVIFRMRGPSIVPKKRKLEPRAGTYAFFQRGMNADPNADDYTVANPNKKRKKLKEWDVSIKRFRYGEALDQVLETKHPRSIVGVLEELGKRRALSHALSNRDEESLEPLLSFVIRNIRRPHFTSVLIGVAHKLIDIYGVIAGESDVVDELFKKLKYQIALECADQKALMLLVGQIESLSSPIL</sequence>
<name>A0A9K3LHQ9_9STRA</name>